<dbReference type="AlphaFoldDB" id="A0A150WTX0"/>
<reference evidence="2 3" key="1">
    <citation type="submission" date="2016-03" db="EMBL/GenBank/DDBJ databases">
        <authorList>
            <person name="Ploux O."/>
        </authorList>
    </citation>
    <scope>NUCLEOTIDE SEQUENCE [LARGE SCALE GENOMIC DNA]</scope>
    <source>
        <strain evidence="2 3">BER2</strain>
    </source>
</reference>
<organism evidence="2 3">
    <name type="scientific">Bdellovibrio bacteriovorus</name>
    <dbReference type="NCBI Taxonomy" id="959"/>
    <lineage>
        <taxon>Bacteria</taxon>
        <taxon>Pseudomonadati</taxon>
        <taxon>Bdellovibrionota</taxon>
        <taxon>Bdellovibrionia</taxon>
        <taxon>Bdellovibrionales</taxon>
        <taxon>Pseudobdellovibrionaceae</taxon>
        <taxon>Bdellovibrio</taxon>
    </lineage>
</organism>
<dbReference type="OrthoDB" id="9844272at2"/>
<accession>A0A150WTX0</accession>
<dbReference type="Proteomes" id="UP000075391">
    <property type="component" value="Unassembled WGS sequence"/>
</dbReference>
<gene>
    <name evidence="2" type="ORF">AZI85_16355</name>
</gene>
<sequence length="139" mass="15895">MYRVILLVCLLYSPTFAKNKSVQDFYSESQALLKKAESAKTLSEKQSYLKTLEKSLKASLQEYEKETPEEAKGEEKEVSLFESTLEPVFELKDKKSLAPKDCDSKKQFIITGDSMGRPEEAPRTKTAQEALRWMDVLCK</sequence>
<proteinExistence type="predicted"/>
<keyword evidence="1" id="KW-0732">Signal</keyword>
<evidence type="ECO:0000313" key="3">
    <source>
        <dbReference type="Proteomes" id="UP000075391"/>
    </source>
</evidence>
<evidence type="ECO:0000313" key="2">
    <source>
        <dbReference type="EMBL" id="KYG69816.1"/>
    </source>
</evidence>
<evidence type="ECO:0000256" key="1">
    <source>
        <dbReference type="SAM" id="SignalP"/>
    </source>
</evidence>
<feature type="chain" id="PRO_5007573701" evidence="1">
    <location>
        <begin position="18"/>
        <end position="139"/>
    </location>
</feature>
<dbReference type="RefSeq" id="WP_063243170.1">
    <property type="nucleotide sequence ID" value="NZ_LUKF01000006.1"/>
</dbReference>
<name>A0A150WTX0_BDEBC</name>
<protein>
    <submittedName>
        <fullName evidence="2">Uncharacterized protein</fullName>
    </submittedName>
</protein>
<feature type="signal peptide" evidence="1">
    <location>
        <begin position="1"/>
        <end position="17"/>
    </location>
</feature>
<comment type="caution">
    <text evidence="2">The sequence shown here is derived from an EMBL/GenBank/DDBJ whole genome shotgun (WGS) entry which is preliminary data.</text>
</comment>
<dbReference type="EMBL" id="LUKF01000006">
    <property type="protein sequence ID" value="KYG69816.1"/>
    <property type="molecule type" value="Genomic_DNA"/>
</dbReference>